<proteinExistence type="predicted"/>
<name>A0A6P1XJG2_RAOOR</name>
<gene>
    <name evidence="2" type="ORF">CFY86_20475</name>
</gene>
<feature type="domain" description="DUF1468" evidence="1">
    <location>
        <begin position="12"/>
        <end position="144"/>
    </location>
</feature>
<evidence type="ECO:0000313" key="2">
    <source>
        <dbReference type="EMBL" id="PIK82544.1"/>
    </source>
</evidence>
<dbReference type="RefSeq" id="WP_048024157.1">
    <property type="nucleotide sequence ID" value="NZ_ABDFAB020000007.1"/>
</dbReference>
<dbReference type="EMBL" id="NKYI01000028">
    <property type="protein sequence ID" value="PIK82544.1"/>
    <property type="molecule type" value="Genomic_DNA"/>
</dbReference>
<reference evidence="2 3" key="1">
    <citation type="submission" date="2017-07" db="EMBL/GenBank/DDBJ databases">
        <title>Raoultella ornithinolytica strain HH3 draft genome.</title>
        <authorList>
            <person name="Duceppe M.-O."/>
            <person name="Huang H."/>
            <person name="Phipps-Todd B."/>
        </authorList>
    </citation>
    <scope>NUCLEOTIDE SEQUENCE [LARGE SCALE GENOMIC DNA]</scope>
    <source>
        <strain evidence="2 3">HH3</strain>
    </source>
</reference>
<sequence length="144" mass="16403">MKDRIQTVAYLLCLVVSLLILSMLIFQEDSGANTYGMPSSRLPCIYSGVMAFASLALFIQARHRQTKIFQFPHAWRNILPIQIAILLYAWALYFFGFIVAGMGILFILQWVMGQRRWSILLLLSLLPPPLLWLACTRLLGMALP</sequence>
<evidence type="ECO:0000259" key="1">
    <source>
        <dbReference type="Pfam" id="PF07331"/>
    </source>
</evidence>
<protein>
    <submittedName>
        <fullName evidence="2">Tripartite tricarboxylate transporter TctB family protein</fullName>
    </submittedName>
</protein>
<comment type="caution">
    <text evidence="2">The sequence shown here is derived from an EMBL/GenBank/DDBJ whole genome shotgun (WGS) entry which is preliminary data.</text>
</comment>
<dbReference type="InterPro" id="IPR009936">
    <property type="entry name" value="DUF1468"/>
</dbReference>
<dbReference type="AlphaFoldDB" id="A0A6P1XJG2"/>
<organism evidence="2 3">
    <name type="scientific">Raoultella ornithinolytica</name>
    <name type="common">Klebsiella ornithinolytica</name>
    <dbReference type="NCBI Taxonomy" id="54291"/>
    <lineage>
        <taxon>Bacteria</taxon>
        <taxon>Pseudomonadati</taxon>
        <taxon>Pseudomonadota</taxon>
        <taxon>Gammaproteobacteria</taxon>
        <taxon>Enterobacterales</taxon>
        <taxon>Enterobacteriaceae</taxon>
        <taxon>Klebsiella/Raoultella group</taxon>
        <taxon>Raoultella</taxon>
    </lineage>
</organism>
<dbReference type="GeneID" id="93752810"/>
<accession>A0A6P1XJG2</accession>
<dbReference type="Pfam" id="PF07331">
    <property type="entry name" value="TctB"/>
    <property type="match status" value="1"/>
</dbReference>
<evidence type="ECO:0000313" key="3">
    <source>
        <dbReference type="Proteomes" id="UP000229713"/>
    </source>
</evidence>
<dbReference type="Proteomes" id="UP000229713">
    <property type="component" value="Unassembled WGS sequence"/>
</dbReference>